<dbReference type="RefSeq" id="WP_062328352.1">
    <property type="nucleotide sequence ID" value="NZ_CP014476.1"/>
</dbReference>
<dbReference type="OrthoDB" id="5294470at2"/>
<evidence type="ECO:0000313" key="2">
    <source>
        <dbReference type="Proteomes" id="UP000030512"/>
    </source>
</evidence>
<dbReference type="Proteomes" id="UP000030512">
    <property type="component" value="Chromosome"/>
</dbReference>
<sequence>MKKPQTLSLQEQLLKSGLSNDAKLKQVKAEKRKQTKLERNNGVEIVDEIKLSAEQLRQQQVERDRELNRQRKLAEEQKALGAQIKQIVEMNRIAQDPNGLAYNFTDDNKVKTLYVAEKVREALINGRAGIAKVDGHYEIVPAEVARKVQVRDADSIVVLNEATQDVAAADDPYAEFQIPDDLMW</sequence>
<protein>
    <submittedName>
        <fullName evidence="1">Nucleoprotein/polynucleotide-associated enzyme</fullName>
    </submittedName>
</protein>
<evidence type="ECO:0000313" key="1">
    <source>
        <dbReference type="EMBL" id="AMK76681.1"/>
    </source>
</evidence>
<dbReference type="STRING" id="1538553.JT25_009290"/>
<dbReference type="InterPro" id="IPR018636">
    <property type="entry name" value="DUF2058"/>
</dbReference>
<dbReference type="EMBL" id="CP014476">
    <property type="protein sequence ID" value="AMK76681.1"/>
    <property type="molecule type" value="Genomic_DNA"/>
</dbReference>
<reference evidence="1 2" key="1">
    <citation type="journal article" date="2015" name="Environ. Microbiol.">
        <title>Methane oxidation coupled to nitrate reduction under hypoxia by the Gammaproteobacterium Methylomonas denitrificans, sp. nov. type strain FJG1.</title>
        <authorList>
            <person name="Kits K.D."/>
            <person name="Klotz M.G."/>
            <person name="Stein L.Y."/>
        </authorList>
    </citation>
    <scope>NUCLEOTIDE SEQUENCE [LARGE SCALE GENOMIC DNA]</scope>
    <source>
        <strain evidence="1 2">FJG1</strain>
    </source>
</reference>
<organism evidence="1 2">
    <name type="scientific">Methylomonas denitrificans</name>
    <dbReference type="NCBI Taxonomy" id="1538553"/>
    <lineage>
        <taxon>Bacteria</taxon>
        <taxon>Pseudomonadati</taxon>
        <taxon>Pseudomonadota</taxon>
        <taxon>Gammaproteobacteria</taxon>
        <taxon>Methylococcales</taxon>
        <taxon>Methylococcaceae</taxon>
        <taxon>Methylomonas</taxon>
    </lineage>
</organism>
<name>A0A126T3L9_9GAMM</name>
<proteinExistence type="predicted"/>
<accession>A0A126T3L9</accession>
<dbReference type="KEGG" id="mdn:JT25_009290"/>
<keyword evidence="2" id="KW-1185">Reference proteome</keyword>
<dbReference type="Pfam" id="PF09831">
    <property type="entry name" value="DUF2058"/>
    <property type="match status" value="1"/>
</dbReference>
<dbReference type="AlphaFoldDB" id="A0A126T3L9"/>
<gene>
    <name evidence="1" type="ORF">JT25_009290</name>
</gene>